<organism evidence="1 2">
    <name type="scientific">Pochonia chlamydosporia 170</name>
    <dbReference type="NCBI Taxonomy" id="1380566"/>
    <lineage>
        <taxon>Eukaryota</taxon>
        <taxon>Fungi</taxon>
        <taxon>Dikarya</taxon>
        <taxon>Ascomycota</taxon>
        <taxon>Pezizomycotina</taxon>
        <taxon>Sordariomycetes</taxon>
        <taxon>Hypocreomycetidae</taxon>
        <taxon>Hypocreales</taxon>
        <taxon>Clavicipitaceae</taxon>
        <taxon>Pochonia</taxon>
    </lineage>
</organism>
<dbReference type="AlphaFoldDB" id="A0A179FLY9"/>
<proteinExistence type="predicted"/>
<sequence>MPESQCLPGRARDWTTRVVLDISRGRVIYISGLYIRPLYLLSLPGLPKPATGSDNYSHSAKRQLRQSKIVDIPLKRRPTIDHYLMFS</sequence>
<reference evidence="1 2" key="1">
    <citation type="journal article" date="2016" name="PLoS Pathog.">
        <title>Biosynthesis of antibiotic leucinostatins in bio-control fungus Purpureocillium lilacinum and their inhibition on phytophthora revealed by genome mining.</title>
        <authorList>
            <person name="Wang G."/>
            <person name="Liu Z."/>
            <person name="Lin R."/>
            <person name="Li E."/>
            <person name="Mao Z."/>
            <person name="Ling J."/>
            <person name="Yang Y."/>
            <person name="Yin W.B."/>
            <person name="Xie B."/>
        </authorList>
    </citation>
    <scope>NUCLEOTIDE SEQUENCE [LARGE SCALE GENOMIC DNA]</scope>
    <source>
        <strain evidence="1">170</strain>
    </source>
</reference>
<accession>A0A179FLY9</accession>
<dbReference type="GeneID" id="28857722"/>
<name>A0A179FLY9_METCM</name>
<evidence type="ECO:0000313" key="1">
    <source>
        <dbReference type="EMBL" id="OAQ66019.1"/>
    </source>
</evidence>
<dbReference type="EMBL" id="LSBJ02000004">
    <property type="protein sequence ID" value="OAQ66019.1"/>
    <property type="molecule type" value="Genomic_DNA"/>
</dbReference>
<evidence type="ECO:0000313" key="2">
    <source>
        <dbReference type="Proteomes" id="UP000078397"/>
    </source>
</evidence>
<protein>
    <submittedName>
        <fullName evidence="1">Uncharacterized protein</fullName>
    </submittedName>
</protein>
<comment type="caution">
    <text evidence="1">The sequence shown here is derived from an EMBL/GenBank/DDBJ whole genome shotgun (WGS) entry which is preliminary data.</text>
</comment>
<gene>
    <name evidence="1" type="ORF">VFPPC_15975</name>
</gene>
<dbReference type="Proteomes" id="UP000078397">
    <property type="component" value="Unassembled WGS sequence"/>
</dbReference>
<keyword evidence="2" id="KW-1185">Reference proteome</keyword>
<dbReference type="RefSeq" id="XP_018143106.1">
    <property type="nucleotide sequence ID" value="XM_018293728.1"/>
</dbReference>
<dbReference type="KEGG" id="pchm:VFPPC_15975"/>